<protein>
    <submittedName>
        <fullName evidence="1">Uncharacterized protein</fullName>
    </submittedName>
</protein>
<gene>
    <name evidence="1" type="ORF">HAX54_028482</name>
</gene>
<dbReference type="EMBL" id="JACEIK010000035">
    <property type="protein sequence ID" value="MCD7447410.1"/>
    <property type="molecule type" value="Genomic_DNA"/>
</dbReference>
<proteinExistence type="predicted"/>
<evidence type="ECO:0000313" key="1">
    <source>
        <dbReference type="EMBL" id="MCD7447410.1"/>
    </source>
</evidence>
<organism evidence="1 2">
    <name type="scientific">Datura stramonium</name>
    <name type="common">Jimsonweed</name>
    <name type="synonym">Common thornapple</name>
    <dbReference type="NCBI Taxonomy" id="4076"/>
    <lineage>
        <taxon>Eukaryota</taxon>
        <taxon>Viridiplantae</taxon>
        <taxon>Streptophyta</taxon>
        <taxon>Embryophyta</taxon>
        <taxon>Tracheophyta</taxon>
        <taxon>Spermatophyta</taxon>
        <taxon>Magnoliopsida</taxon>
        <taxon>eudicotyledons</taxon>
        <taxon>Gunneridae</taxon>
        <taxon>Pentapetalae</taxon>
        <taxon>asterids</taxon>
        <taxon>lamiids</taxon>
        <taxon>Solanales</taxon>
        <taxon>Solanaceae</taxon>
        <taxon>Solanoideae</taxon>
        <taxon>Datureae</taxon>
        <taxon>Datura</taxon>
    </lineage>
</organism>
<comment type="caution">
    <text evidence="1">The sequence shown here is derived from an EMBL/GenBank/DDBJ whole genome shotgun (WGS) entry which is preliminary data.</text>
</comment>
<sequence>EKLLGGEGFLQRNENVEVASVNIEDTGAADCKEESPESCFSRAVCRNQQRMNVVKKQTGSQWIISSWFPTAAARIILY</sequence>
<keyword evidence="2" id="KW-1185">Reference proteome</keyword>
<dbReference type="Proteomes" id="UP000823775">
    <property type="component" value="Unassembled WGS sequence"/>
</dbReference>
<name>A0ABS8RMZ7_DATST</name>
<feature type="non-terminal residue" evidence="1">
    <location>
        <position position="1"/>
    </location>
</feature>
<evidence type="ECO:0000313" key="2">
    <source>
        <dbReference type="Proteomes" id="UP000823775"/>
    </source>
</evidence>
<reference evidence="1 2" key="1">
    <citation type="journal article" date="2021" name="BMC Genomics">
        <title>Datura genome reveals duplications of psychoactive alkaloid biosynthetic genes and high mutation rate following tissue culture.</title>
        <authorList>
            <person name="Rajewski A."/>
            <person name="Carter-House D."/>
            <person name="Stajich J."/>
            <person name="Litt A."/>
        </authorList>
    </citation>
    <scope>NUCLEOTIDE SEQUENCE [LARGE SCALE GENOMIC DNA]</scope>
    <source>
        <strain evidence="1">AR-01</strain>
    </source>
</reference>
<accession>A0ABS8RMZ7</accession>